<gene>
    <name evidence="3" type="ORF">VKT23_005829</name>
    <name evidence="2" type="ORF">VKT23_007230</name>
</gene>
<feature type="compositionally biased region" description="Acidic residues" evidence="1">
    <location>
        <begin position="223"/>
        <end position="233"/>
    </location>
</feature>
<reference evidence="2 4" key="1">
    <citation type="submission" date="2024-01" db="EMBL/GenBank/DDBJ databases">
        <title>A draft genome for the cacao thread blight pathogen Marasmiellus scandens.</title>
        <authorList>
            <person name="Baruah I.K."/>
            <person name="Leung J."/>
            <person name="Bukari Y."/>
            <person name="Amoako-Attah I."/>
            <person name="Meinhardt L.W."/>
            <person name="Bailey B.A."/>
            <person name="Cohen S.P."/>
        </authorList>
    </citation>
    <scope>NUCLEOTIDE SEQUENCE [LARGE SCALE GENOMIC DNA]</scope>
    <source>
        <strain evidence="2 4">GH-19</strain>
    </source>
</reference>
<proteinExistence type="predicted"/>
<evidence type="ECO:0000313" key="4">
    <source>
        <dbReference type="Proteomes" id="UP001498398"/>
    </source>
</evidence>
<feature type="compositionally biased region" description="Basic and acidic residues" evidence="1">
    <location>
        <begin position="423"/>
        <end position="434"/>
    </location>
</feature>
<dbReference type="EMBL" id="JBANRG010000006">
    <property type="protein sequence ID" value="KAK7465858.1"/>
    <property type="molecule type" value="Genomic_DNA"/>
</dbReference>
<feature type="region of interest" description="Disordered" evidence="1">
    <location>
        <begin position="365"/>
        <end position="446"/>
    </location>
</feature>
<accession>A0ABR1JNH1</accession>
<organism evidence="2 4">
    <name type="scientific">Marasmiellus scandens</name>
    <dbReference type="NCBI Taxonomy" id="2682957"/>
    <lineage>
        <taxon>Eukaryota</taxon>
        <taxon>Fungi</taxon>
        <taxon>Dikarya</taxon>
        <taxon>Basidiomycota</taxon>
        <taxon>Agaricomycotina</taxon>
        <taxon>Agaricomycetes</taxon>
        <taxon>Agaricomycetidae</taxon>
        <taxon>Agaricales</taxon>
        <taxon>Marasmiineae</taxon>
        <taxon>Omphalotaceae</taxon>
        <taxon>Marasmiellus</taxon>
    </lineage>
</organism>
<dbReference type="EMBL" id="JBANRG010000009">
    <property type="protein sequence ID" value="KAK7463894.1"/>
    <property type="molecule type" value="Genomic_DNA"/>
</dbReference>
<dbReference type="Proteomes" id="UP001498398">
    <property type="component" value="Unassembled WGS sequence"/>
</dbReference>
<name>A0ABR1JNH1_9AGAR</name>
<feature type="region of interest" description="Disordered" evidence="1">
    <location>
        <begin position="65"/>
        <end position="160"/>
    </location>
</feature>
<evidence type="ECO:0000313" key="2">
    <source>
        <dbReference type="EMBL" id="KAK7463894.1"/>
    </source>
</evidence>
<evidence type="ECO:0000313" key="3">
    <source>
        <dbReference type="EMBL" id="KAK7465858.1"/>
    </source>
</evidence>
<sequence length="446" mass="47942">MPKDFSRPSLPTSSTDFALPASSLASSSALTLEDAGFILHRFRRPSVLAPKATYFSESRLHSPLAASFTLNPSSKRKSSSDEECPDDSASYLDRMTGDSSPSGSSENPTPPLSAPENIEEDSSSGRVSRSKLHTPPRKHSSTVDSQSLPRRRLSYPVKQPRITNLLAESRPIENEVKSEAAFQRLLASGAELPITPRTFRPPSDRGRYPEEAGQDDFQREDTPSDDEELDDDPSGAIPTSISEPINIARSHISHTPASSVSGDDLNSMCISESPCTTPMEIDMPFGSPSLSSVSSTPINQWRHTPPPTTSVVRSNKRKLDDRFDPYPSSSKRRAVSPSVSYLRDNHPIIGSPVSRSNPRLPIAIPVSVPGSSTNSATSSPTIGSYSTSIARPVPMSSSPTMRASMGLGSPILRPVPRTGIRLQGDHQSEDREIEGAGDGVGSLTLA</sequence>
<feature type="compositionally biased region" description="Basic and acidic residues" evidence="1">
    <location>
        <begin position="202"/>
        <end position="222"/>
    </location>
</feature>
<feature type="compositionally biased region" description="Basic residues" evidence="1">
    <location>
        <begin position="128"/>
        <end position="140"/>
    </location>
</feature>
<evidence type="ECO:0000256" key="1">
    <source>
        <dbReference type="SAM" id="MobiDB-lite"/>
    </source>
</evidence>
<feature type="compositionally biased region" description="Polar residues" evidence="1">
    <location>
        <begin position="369"/>
        <end position="401"/>
    </location>
</feature>
<feature type="region of interest" description="Disordered" evidence="1">
    <location>
        <begin position="284"/>
        <end position="339"/>
    </location>
</feature>
<comment type="caution">
    <text evidence="2">The sequence shown here is derived from an EMBL/GenBank/DDBJ whole genome shotgun (WGS) entry which is preliminary data.</text>
</comment>
<feature type="compositionally biased region" description="Polar residues" evidence="1">
    <location>
        <begin position="97"/>
        <end position="107"/>
    </location>
</feature>
<keyword evidence="4" id="KW-1185">Reference proteome</keyword>
<feature type="region of interest" description="Disordered" evidence="1">
    <location>
        <begin position="186"/>
        <end position="265"/>
    </location>
</feature>
<protein>
    <submittedName>
        <fullName evidence="2">Uncharacterized protein</fullName>
    </submittedName>
</protein>